<proteinExistence type="inferred from homology"/>
<dbReference type="Proteomes" id="UP000247498">
    <property type="component" value="Unassembled WGS sequence"/>
</dbReference>
<reference evidence="8 9" key="1">
    <citation type="journal article" date="2018" name="Sci. Rep.">
        <title>Raphidocelis subcapitata (=Pseudokirchneriella subcapitata) provides an insight into genome evolution and environmental adaptations in the Sphaeropleales.</title>
        <authorList>
            <person name="Suzuki S."/>
            <person name="Yamaguchi H."/>
            <person name="Nakajima N."/>
            <person name="Kawachi M."/>
        </authorList>
    </citation>
    <scope>NUCLEOTIDE SEQUENCE [LARGE SCALE GENOMIC DNA]</scope>
    <source>
        <strain evidence="8 9">NIES-35</strain>
    </source>
</reference>
<dbReference type="PANTHER" id="PTHR12859">
    <property type="entry name" value="PRA1 PROTEIN"/>
    <property type="match status" value="1"/>
</dbReference>
<evidence type="ECO:0000256" key="4">
    <source>
        <dbReference type="ARBA" id="ARBA00022692"/>
    </source>
</evidence>
<protein>
    <recommendedName>
        <fullName evidence="7">PRA1 family protein</fullName>
    </recommendedName>
</protein>
<name>A0A2V0PHX0_9CHLO</name>
<evidence type="ECO:0000256" key="5">
    <source>
        <dbReference type="ARBA" id="ARBA00022989"/>
    </source>
</evidence>
<dbReference type="InParanoid" id="A0A2V0PHX0"/>
<sequence length="224" mass="24535">MEWSNVTGQELWDALREVELVRRPRPALEFFTGFSIPKNQTKWTSRLKCNVYYYINNYLLLLALALGGFMARRPLGLVGAAVALCALLSLNDPFAAAVNDASVRGLRRVYPTAANALRGSLGAYPSQGTLGVGGPARRSSGGKVLFLRRPLFILLAAAAALCLWWRSSAWLRLAGGLLLGVGLPLLHATLRSPNLKARLASPQGEFRAVWRGYQADTLRHDFTL</sequence>
<feature type="transmembrane region" description="Helical" evidence="7">
    <location>
        <begin position="173"/>
        <end position="190"/>
    </location>
</feature>
<comment type="function">
    <text evidence="1 7">May be involved in both secretory and endocytic intracellular trafficking in the endosomal/prevacuolar compartments.</text>
</comment>
<evidence type="ECO:0000256" key="1">
    <source>
        <dbReference type="ARBA" id="ARBA00002501"/>
    </source>
</evidence>
<dbReference type="InterPro" id="IPR004895">
    <property type="entry name" value="Prenylated_rab_accept_PRA1"/>
</dbReference>
<evidence type="ECO:0000256" key="3">
    <source>
        <dbReference type="ARBA" id="ARBA00006483"/>
    </source>
</evidence>
<keyword evidence="7" id="KW-0813">Transport</keyword>
<evidence type="ECO:0000256" key="6">
    <source>
        <dbReference type="ARBA" id="ARBA00023136"/>
    </source>
</evidence>
<comment type="subcellular location">
    <subcellularLocation>
        <location evidence="2 7">Membrane</location>
        <topology evidence="2 7">Multi-pass membrane protein</topology>
    </subcellularLocation>
</comment>
<dbReference type="GO" id="GO:0016192">
    <property type="term" value="P:vesicle-mediated transport"/>
    <property type="evidence" value="ECO:0007669"/>
    <property type="project" value="UniProtKB-ARBA"/>
</dbReference>
<comment type="similarity">
    <text evidence="3 7">Belongs to the PRA1 family.</text>
</comment>
<dbReference type="EMBL" id="BDRX01000101">
    <property type="protein sequence ID" value="GBF97500.1"/>
    <property type="molecule type" value="Genomic_DNA"/>
</dbReference>
<dbReference type="GO" id="GO:0005783">
    <property type="term" value="C:endoplasmic reticulum"/>
    <property type="evidence" value="ECO:0007669"/>
    <property type="project" value="UniProtKB-ARBA"/>
</dbReference>
<evidence type="ECO:0000256" key="2">
    <source>
        <dbReference type="ARBA" id="ARBA00004141"/>
    </source>
</evidence>
<dbReference type="OrthoDB" id="537033at2759"/>
<evidence type="ECO:0000256" key="7">
    <source>
        <dbReference type="RuleBase" id="RU363107"/>
    </source>
</evidence>
<dbReference type="STRING" id="307507.A0A2V0PHX0"/>
<keyword evidence="5 7" id="KW-1133">Transmembrane helix</keyword>
<dbReference type="PANTHER" id="PTHR12859:SF0">
    <property type="entry name" value="PRA1 FAMILY PROTEIN"/>
    <property type="match status" value="1"/>
</dbReference>
<dbReference type="Pfam" id="PF03208">
    <property type="entry name" value="PRA1"/>
    <property type="match status" value="1"/>
</dbReference>
<dbReference type="AlphaFoldDB" id="A0A2V0PHX0"/>
<feature type="transmembrane region" description="Helical" evidence="7">
    <location>
        <begin position="51"/>
        <end position="71"/>
    </location>
</feature>
<comment type="caution">
    <text evidence="8">The sequence shown here is derived from an EMBL/GenBank/DDBJ whole genome shotgun (WGS) entry which is preliminary data.</text>
</comment>
<gene>
    <name evidence="8" type="ORF">Rsub_10423</name>
</gene>
<feature type="transmembrane region" description="Helical" evidence="7">
    <location>
        <begin position="146"/>
        <end position="167"/>
    </location>
</feature>
<organism evidence="8 9">
    <name type="scientific">Raphidocelis subcapitata</name>
    <dbReference type="NCBI Taxonomy" id="307507"/>
    <lineage>
        <taxon>Eukaryota</taxon>
        <taxon>Viridiplantae</taxon>
        <taxon>Chlorophyta</taxon>
        <taxon>core chlorophytes</taxon>
        <taxon>Chlorophyceae</taxon>
        <taxon>CS clade</taxon>
        <taxon>Sphaeropleales</taxon>
        <taxon>Selenastraceae</taxon>
        <taxon>Raphidocelis</taxon>
    </lineage>
</organism>
<feature type="transmembrane region" description="Helical" evidence="7">
    <location>
        <begin position="77"/>
        <end position="98"/>
    </location>
</feature>
<keyword evidence="6 7" id="KW-0472">Membrane</keyword>
<evidence type="ECO:0000313" key="8">
    <source>
        <dbReference type="EMBL" id="GBF97500.1"/>
    </source>
</evidence>
<dbReference type="GO" id="GO:0016020">
    <property type="term" value="C:membrane"/>
    <property type="evidence" value="ECO:0007669"/>
    <property type="project" value="UniProtKB-SubCell"/>
</dbReference>
<dbReference type="FunCoup" id="A0A2V0PHX0">
    <property type="interactions" value="1423"/>
</dbReference>
<keyword evidence="9" id="KW-1185">Reference proteome</keyword>
<evidence type="ECO:0000313" key="9">
    <source>
        <dbReference type="Proteomes" id="UP000247498"/>
    </source>
</evidence>
<keyword evidence="4 7" id="KW-0812">Transmembrane</keyword>
<accession>A0A2V0PHX0</accession>